<name>A0ABS1QZU2_9SPHI</name>
<reference evidence="3 4" key="1">
    <citation type="submission" date="2021-01" db="EMBL/GenBank/DDBJ databases">
        <title>C459-1 draft genome sequence.</title>
        <authorList>
            <person name="Zhang X.-F."/>
        </authorList>
    </citation>
    <scope>NUCLEOTIDE SEQUENCE [LARGE SCALE GENOMIC DNA]</scope>
    <source>
        <strain evidence="4">C459-1</strain>
    </source>
</reference>
<evidence type="ECO:0000259" key="2">
    <source>
        <dbReference type="Pfam" id="PF14344"/>
    </source>
</evidence>
<evidence type="ECO:0000256" key="1">
    <source>
        <dbReference type="SAM" id="SignalP"/>
    </source>
</evidence>
<feature type="domain" description="DUF4397" evidence="2">
    <location>
        <begin position="37"/>
        <end position="151"/>
    </location>
</feature>
<dbReference type="InterPro" id="IPR025510">
    <property type="entry name" value="DUF4397"/>
</dbReference>
<feature type="chain" id="PRO_5045166226" evidence="1">
    <location>
        <begin position="21"/>
        <end position="234"/>
    </location>
</feature>
<organism evidence="3 4">
    <name type="scientific">Sphingobacterium faecale</name>
    <dbReference type="NCBI Taxonomy" id="2803775"/>
    <lineage>
        <taxon>Bacteria</taxon>
        <taxon>Pseudomonadati</taxon>
        <taxon>Bacteroidota</taxon>
        <taxon>Sphingobacteriia</taxon>
        <taxon>Sphingobacteriales</taxon>
        <taxon>Sphingobacteriaceae</taxon>
        <taxon>Sphingobacterium</taxon>
    </lineage>
</organism>
<feature type="signal peptide" evidence="1">
    <location>
        <begin position="1"/>
        <end position="20"/>
    </location>
</feature>
<gene>
    <name evidence="3" type="ORF">JKG61_04250</name>
</gene>
<proteinExistence type="predicted"/>
<dbReference type="EMBL" id="JAERTY010000002">
    <property type="protein sequence ID" value="MBL1407952.1"/>
    <property type="molecule type" value="Genomic_DNA"/>
</dbReference>
<dbReference type="Proteomes" id="UP000625283">
    <property type="component" value="Unassembled WGS sequence"/>
</dbReference>
<comment type="caution">
    <text evidence="3">The sequence shown here is derived from an EMBL/GenBank/DDBJ whole genome shotgun (WGS) entry which is preliminary data.</text>
</comment>
<evidence type="ECO:0000313" key="3">
    <source>
        <dbReference type="EMBL" id="MBL1407952.1"/>
    </source>
</evidence>
<protein>
    <submittedName>
        <fullName evidence="3">DUF4397 domain-containing protein</fullName>
    </submittedName>
</protein>
<dbReference type="RefSeq" id="WP_202101743.1">
    <property type="nucleotide sequence ID" value="NZ_JAERTY010000002.1"/>
</dbReference>
<keyword evidence="4" id="KW-1185">Reference proteome</keyword>
<accession>A0ABS1QZU2</accession>
<dbReference type="Pfam" id="PF14344">
    <property type="entry name" value="DUF4397"/>
    <property type="match status" value="1"/>
</dbReference>
<sequence>MKYKYFVLFFLIALFLSSCVKDDDLKQYDSPGDLSSLATFNAVPATSEMNLFFDGVRFNKTNEKFSFREFMPHRNVYPGEKKLLIEGVTTSGGKIRTSRDISLQAGNIYSLFLYEEGGVQALLSKDNIVVPKNGYAKVRLVHMVKDAPALSMWDQEGRQPLFSHLPFKGITEFIEVKANESMSVKIIPSGNEKQNLEILQTFVPENRAFYTLMVVGLLHAKDEDDEVSLQSIKF</sequence>
<keyword evidence="1" id="KW-0732">Signal</keyword>
<dbReference type="PROSITE" id="PS51257">
    <property type="entry name" value="PROKAR_LIPOPROTEIN"/>
    <property type="match status" value="1"/>
</dbReference>
<evidence type="ECO:0000313" key="4">
    <source>
        <dbReference type="Proteomes" id="UP000625283"/>
    </source>
</evidence>